<sequence length="203" mass="23997">MQLTCYHVCKNEGSPEFIKKNAPFISKGANRWLGEGAYLWTDSDMWARFWNKTAYDSLGIIIKFMVDIPDEEVLDLVGNVKQQIEFYEAWYDVSKKLKRNIKNISAYIMFLRELNEDDGESFTYAAIRAKDNPRIDLNKEFSVKKINFIPKKLHEDNDSVPYSTFMERHQICVFPEFKARYVRFEKFTYPSTFGYTVTREGVR</sequence>
<accession>A0A0N1N6Y3</accession>
<reference evidence="1 2" key="1">
    <citation type="submission" date="2015-07" db="EMBL/GenBank/DDBJ databases">
        <title>Draft Genome Sequence of Komagataeibacter intermedius Strain AF2, Isolated from Kombucha Tea.</title>
        <authorList>
            <person name="Santos R.A."/>
            <person name="Berretta A.A."/>
            <person name="Barud H.S."/>
            <person name="Ribeiro S.J."/>
            <person name="Gonzalez-Garcia L.N."/>
            <person name="Zucchi T.D."/>
            <person name="Goldman G.H."/>
            <person name="Riano-Pachon D.M."/>
        </authorList>
    </citation>
    <scope>NUCLEOTIDE SEQUENCE [LARGE SCALE GENOMIC DNA]</scope>
    <source>
        <strain evidence="1 2">AF2</strain>
    </source>
</reference>
<dbReference type="RefSeq" id="WP_141654713.1">
    <property type="nucleotide sequence ID" value="NZ_JUFX02000039.1"/>
</dbReference>
<comment type="caution">
    <text evidence="1">The sequence shown here is derived from an EMBL/GenBank/DDBJ whole genome shotgun (WGS) entry which is preliminary data.</text>
</comment>
<name>A0A0N1N6Y3_9PROT</name>
<organism evidence="1 2">
    <name type="scientific">Komagataeibacter intermedius AF2</name>
    <dbReference type="NCBI Taxonomy" id="1458464"/>
    <lineage>
        <taxon>Bacteria</taxon>
        <taxon>Pseudomonadati</taxon>
        <taxon>Pseudomonadota</taxon>
        <taxon>Alphaproteobacteria</taxon>
        <taxon>Acetobacterales</taxon>
        <taxon>Acetobacteraceae</taxon>
        <taxon>Komagataeibacter</taxon>
    </lineage>
</organism>
<gene>
    <name evidence="1" type="ORF">GLUCOINTEAF2_0203847</name>
</gene>
<dbReference type="AlphaFoldDB" id="A0A0N1N6Y3"/>
<evidence type="ECO:0000313" key="2">
    <source>
        <dbReference type="Proteomes" id="UP000031553"/>
    </source>
</evidence>
<dbReference type="EMBL" id="JUFX02000039">
    <property type="protein sequence ID" value="KPH88358.1"/>
    <property type="molecule type" value="Genomic_DNA"/>
</dbReference>
<proteinExistence type="predicted"/>
<evidence type="ECO:0000313" key="1">
    <source>
        <dbReference type="EMBL" id="KPH88358.1"/>
    </source>
</evidence>
<protein>
    <submittedName>
        <fullName evidence="1">Uncharacterized protein</fullName>
    </submittedName>
</protein>
<dbReference type="OrthoDB" id="9800843at2"/>
<dbReference type="Proteomes" id="UP000031553">
    <property type="component" value="Unassembled WGS sequence"/>
</dbReference>